<dbReference type="Pfam" id="PF04818">
    <property type="entry name" value="CID"/>
    <property type="match status" value="1"/>
</dbReference>
<dbReference type="AlphaFoldDB" id="A0A6A6NWL7"/>
<keyword evidence="4" id="KW-1185">Reference proteome</keyword>
<evidence type="ECO:0000259" key="2">
    <source>
        <dbReference type="PROSITE" id="PS51391"/>
    </source>
</evidence>
<accession>A0A6A6NWL7</accession>
<evidence type="ECO:0000313" key="3">
    <source>
        <dbReference type="EMBL" id="KAF2455653.1"/>
    </source>
</evidence>
<dbReference type="OrthoDB" id="21470at2759"/>
<reference evidence="3" key="1">
    <citation type="journal article" date="2020" name="Stud. Mycol.">
        <title>101 Dothideomycetes genomes: a test case for predicting lifestyles and emergence of pathogens.</title>
        <authorList>
            <person name="Haridas S."/>
            <person name="Albert R."/>
            <person name="Binder M."/>
            <person name="Bloem J."/>
            <person name="Labutti K."/>
            <person name="Salamov A."/>
            <person name="Andreopoulos B."/>
            <person name="Baker S."/>
            <person name="Barry K."/>
            <person name="Bills G."/>
            <person name="Bluhm B."/>
            <person name="Cannon C."/>
            <person name="Castanera R."/>
            <person name="Culley D."/>
            <person name="Daum C."/>
            <person name="Ezra D."/>
            <person name="Gonzalez J."/>
            <person name="Henrissat B."/>
            <person name="Kuo A."/>
            <person name="Liang C."/>
            <person name="Lipzen A."/>
            <person name="Lutzoni F."/>
            <person name="Magnuson J."/>
            <person name="Mondo S."/>
            <person name="Nolan M."/>
            <person name="Ohm R."/>
            <person name="Pangilinan J."/>
            <person name="Park H.-J."/>
            <person name="Ramirez L."/>
            <person name="Alfaro M."/>
            <person name="Sun H."/>
            <person name="Tritt A."/>
            <person name="Yoshinaga Y."/>
            <person name="Zwiers L.-H."/>
            <person name="Turgeon B."/>
            <person name="Goodwin S."/>
            <person name="Spatafora J."/>
            <person name="Crous P."/>
            <person name="Grigoriev I."/>
        </authorList>
    </citation>
    <scope>NUCLEOTIDE SEQUENCE</scope>
    <source>
        <strain evidence="3">ATCC 16933</strain>
    </source>
</reference>
<organism evidence="3 4">
    <name type="scientific">Lineolata rhizophorae</name>
    <dbReference type="NCBI Taxonomy" id="578093"/>
    <lineage>
        <taxon>Eukaryota</taxon>
        <taxon>Fungi</taxon>
        <taxon>Dikarya</taxon>
        <taxon>Ascomycota</taxon>
        <taxon>Pezizomycotina</taxon>
        <taxon>Dothideomycetes</taxon>
        <taxon>Dothideomycetes incertae sedis</taxon>
        <taxon>Lineolatales</taxon>
        <taxon>Lineolataceae</taxon>
        <taxon>Lineolata</taxon>
    </lineage>
</organism>
<sequence>MKRVHILYVLNELLHHAKNHETPPTTYATITGNLHPHVIDLVGLAVAAQPAKKKWPAKIKTLLSLWESCGYYSTQDIDKLREAADNAANPAPDASAVKLPVSEKDVSKNKASDGDAPRSLPEYHGDWSTPWYDMPAASFVARIVPGRKVALGHSKTKPLKMNAGPVLEEVKTTIKDISKYANASPEEDVVAATEVDGMGLYSEPGDATREMEGNNNYYGWSAEFSSLLARDYKSVAAFSWRNHHRGRSRSANRIPSRGPARERESRSRSSSRGYAGHKGRVSSYRRRSPSPRSSRSESSSDEGRRYFGRGRGRRYSDTRSRSPPHEYRDRRSRSRSSSFEHQPLAGRYRQDRPYYSRDAPRHRPYEGYMLQNPPPGHPPGPFPPMGGPAGFQQGSFPPGPGGPSIPPPPPPSFNGQWPPNPDQFAPNVGPQGSVGQFPPFGFRPPMPPPPPGHGALPPPGPPFPQAQHPGSGPPGQWAPPRPAYEGHNSAPWHQQRGGWSGRRR</sequence>
<feature type="region of interest" description="Disordered" evidence="1">
    <location>
        <begin position="243"/>
        <end position="504"/>
    </location>
</feature>
<feature type="compositionally biased region" description="Pro residues" evidence="1">
    <location>
        <begin position="397"/>
        <end position="412"/>
    </location>
</feature>
<feature type="compositionally biased region" description="Pro residues" evidence="1">
    <location>
        <begin position="372"/>
        <end position="386"/>
    </location>
</feature>
<protein>
    <recommendedName>
        <fullName evidence="2">CID domain-containing protein</fullName>
    </recommendedName>
</protein>
<feature type="compositionally biased region" description="Basic residues" evidence="1">
    <location>
        <begin position="275"/>
        <end position="289"/>
    </location>
</feature>
<feature type="compositionally biased region" description="Pro residues" evidence="1">
    <location>
        <begin position="441"/>
        <end position="464"/>
    </location>
</feature>
<name>A0A6A6NWL7_9PEZI</name>
<feature type="compositionally biased region" description="Basic and acidic residues" evidence="1">
    <location>
        <begin position="348"/>
        <end position="365"/>
    </location>
</feature>
<feature type="region of interest" description="Disordered" evidence="1">
    <location>
        <begin position="86"/>
        <end position="120"/>
    </location>
</feature>
<dbReference type="Gene3D" id="1.25.40.90">
    <property type="match status" value="1"/>
</dbReference>
<feature type="compositionally biased region" description="Basic and acidic residues" evidence="1">
    <location>
        <begin position="101"/>
        <end position="120"/>
    </location>
</feature>
<dbReference type="InterPro" id="IPR006569">
    <property type="entry name" value="CID_dom"/>
</dbReference>
<dbReference type="InterPro" id="IPR008942">
    <property type="entry name" value="ENTH_VHS"/>
</dbReference>
<evidence type="ECO:0000256" key="1">
    <source>
        <dbReference type="SAM" id="MobiDB-lite"/>
    </source>
</evidence>
<feature type="domain" description="CID" evidence="2">
    <location>
        <begin position="1"/>
        <end position="88"/>
    </location>
</feature>
<proteinExistence type="predicted"/>
<dbReference type="EMBL" id="MU001686">
    <property type="protein sequence ID" value="KAF2455653.1"/>
    <property type="molecule type" value="Genomic_DNA"/>
</dbReference>
<evidence type="ECO:0000313" key="4">
    <source>
        <dbReference type="Proteomes" id="UP000799766"/>
    </source>
</evidence>
<dbReference type="PROSITE" id="PS51391">
    <property type="entry name" value="CID"/>
    <property type="match status" value="1"/>
</dbReference>
<feature type="compositionally biased region" description="Basic and acidic residues" evidence="1">
    <location>
        <begin position="314"/>
        <end position="329"/>
    </location>
</feature>
<dbReference type="Proteomes" id="UP000799766">
    <property type="component" value="Unassembled WGS sequence"/>
</dbReference>
<gene>
    <name evidence="3" type="ORF">BDY21DRAFT_349937</name>
</gene>